<dbReference type="PANTHER" id="PTHR46579:SF2">
    <property type="entry name" value="C2H2-TYPE DOMAIN-CONTAINING PROTEIN"/>
    <property type="match status" value="1"/>
</dbReference>
<feature type="compositionally biased region" description="Acidic residues" evidence="1">
    <location>
        <begin position="113"/>
        <end position="128"/>
    </location>
</feature>
<dbReference type="InParanoid" id="A0A162XEB8"/>
<reference evidence="4" key="1">
    <citation type="submission" date="2015-06" db="EMBL/GenBank/DDBJ databases">
        <title>Expansion of signal transduction pathways in fungi by whole-genome duplication.</title>
        <authorList>
            <consortium name="DOE Joint Genome Institute"/>
            <person name="Corrochano L.M."/>
            <person name="Kuo A."/>
            <person name="Marcet-Houben M."/>
            <person name="Polaino S."/>
            <person name="Salamov A."/>
            <person name="Villalobos J.M."/>
            <person name="Alvarez M.I."/>
            <person name="Avalos J."/>
            <person name="Benito E.P."/>
            <person name="Benoit I."/>
            <person name="Burger G."/>
            <person name="Camino L.P."/>
            <person name="Canovas D."/>
            <person name="Cerda-Olmedo E."/>
            <person name="Cheng J.-F."/>
            <person name="Dominguez A."/>
            <person name="Elias M."/>
            <person name="Eslava A.P."/>
            <person name="Glaser F."/>
            <person name="Grimwood J."/>
            <person name="Gutierrez G."/>
            <person name="Heitman J."/>
            <person name="Henrissat B."/>
            <person name="Iturriaga E.A."/>
            <person name="Lang B.F."/>
            <person name="Lavin J.L."/>
            <person name="Lee S."/>
            <person name="Li W."/>
            <person name="Lindquist E."/>
            <person name="Lopez-Garcia S."/>
            <person name="Luque E.M."/>
            <person name="Marcos A.T."/>
            <person name="Martin J."/>
            <person name="McCluskey K."/>
            <person name="Medina H.R."/>
            <person name="Miralles-Duran A."/>
            <person name="Miyazaki A."/>
            <person name="Munoz-Torres E."/>
            <person name="Oguiza J.A."/>
            <person name="Ohm R."/>
            <person name="Olmedo M."/>
            <person name="Orejas M."/>
            <person name="Ortiz-Castellanos L."/>
            <person name="Pisabarro A.G."/>
            <person name="Rodriguez-Romero J."/>
            <person name="Ruiz-Herrera J."/>
            <person name="Ruiz-Vazquez R."/>
            <person name="Sanz C."/>
            <person name="Schackwitz W."/>
            <person name="Schmutz J."/>
            <person name="Shahriari M."/>
            <person name="Shelest E."/>
            <person name="Silva-Franco F."/>
            <person name="Soanes D."/>
            <person name="Syed K."/>
            <person name="Tagua V.G."/>
            <person name="Talbot N.J."/>
            <person name="Thon M."/>
            <person name="De vries R.P."/>
            <person name="Wiebenga A."/>
            <person name="Yadav J.S."/>
            <person name="Braun E.L."/>
            <person name="Baker S."/>
            <person name="Garre V."/>
            <person name="Horwitz B."/>
            <person name="Torres-Martinez S."/>
            <person name="Idnurm A."/>
            <person name="Herrera-Estrella A."/>
            <person name="Gabaldon T."/>
            <person name="Grigoriev I.V."/>
        </authorList>
    </citation>
    <scope>NUCLEOTIDE SEQUENCE [LARGE SCALE GENOMIC DNA]</scope>
    <source>
        <strain evidence="4">NRRL 1555(-)</strain>
    </source>
</reference>
<dbReference type="Proteomes" id="UP000077315">
    <property type="component" value="Unassembled WGS sequence"/>
</dbReference>
<protein>
    <recommendedName>
        <fullName evidence="5">Transposase domain-containing protein</fullName>
    </recommendedName>
</protein>
<dbReference type="PANTHER" id="PTHR46579">
    <property type="entry name" value="F5/8 TYPE C DOMAIN-CONTAINING PROTEIN-RELATED"/>
    <property type="match status" value="1"/>
</dbReference>
<dbReference type="AlphaFoldDB" id="A0A162XEB8"/>
<keyword evidence="2" id="KW-0472">Membrane</keyword>
<evidence type="ECO:0000313" key="3">
    <source>
        <dbReference type="EMBL" id="OAD74315.1"/>
    </source>
</evidence>
<dbReference type="VEuPathDB" id="FungiDB:PHYBLDRAFT_71416"/>
<organism evidence="3 4">
    <name type="scientific">Phycomyces blakesleeanus (strain ATCC 8743b / DSM 1359 / FGSC 10004 / NBRC 33097 / NRRL 1555)</name>
    <dbReference type="NCBI Taxonomy" id="763407"/>
    <lineage>
        <taxon>Eukaryota</taxon>
        <taxon>Fungi</taxon>
        <taxon>Fungi incertae sedis</taxon>
        <taxon>Mucoromycota</taxon>
        <taxon>Mucoromycotina</taxon>
        <taxon>Mucoromycetes</taxon>
        <taxon>Mucorales</taxon>
        <taxon>Phycomycetaceae</taxon>
        <taxon>Phycomyces</taxon>
    </lineage>
</organism>
<gene>
    <name evidence="3" type="ORF">PHYBLDRAFT_71416</name>
</gene>
<evidence type="ECO:0008006" key="5">
    <source>
        <dbReference type="Google" id="ProtNLM"/>
    </source>
</evidence>
<name>A0A162XEB8_PHYB8</name>
<keyword evidence="4" id="KW-1185">Reference proteome</keyword>
<sequence>MNSTTKTYTVMCTCSSCTKNAIGGILQNAQTFKHHNNADKLLDIGPKNRVNTEVVEEETDVEMVDVSETSIDYEDNYSIVSAKTTIQSVPFLREDKIFQFEESDVETTSLASDNDDPDSSDESEDESEVEVAGVEDFEDMVASEILAFVVASLKIHEMSQTSQFMALFGVIFQAFYLVQAGGTAMLKFFRHLLVAFDKDTNLPLTIDALKTMTGFNFMTKSIVKYTVCNKCFAIYLPGNRQPNCTFEKYTTTPPTYSGNPLFSDTKADRAVPLMVFPYNSLKNALAQHFAKPGFEHQIVQWRSRETVNSTLLDIYDGAMWSELLDEDDEPFVNHDHSLMLTLNVDWFQPFEGRTHASGALYLSMNNLPREERMKPENIILVGVMPGPKEAKIDQMNNFLEPLKTAGFTGFASTNACHICKRHFTVVAGTSKINYSGFDHENWVSRTKEENATEAEMWFCAESDAERAVLEKQHGTRFSELHRLHYFDPVRCTIVDPMHNLFLGTAKRMISVWKDLRYLPTAVLVRMQRLADGILVPPGYAVLSTKIESGFPYMKADKWRLWCLIYSLVTLFVKACRKLTGPSVTYSEIDSAHQLLGEFGKECETLYGESSITPNMHLHMHLRESMLNFGPVYAFWLYSFERYNGKLKNIKTNRRNGLEVTFMRVFLEKAFIGSFLRVYSTNLSSPLIEFLEGVAQVKSNSDSSSPLNLDAGHPPALPFSLAMFQQAATNPWYNVTGSEALPPTTLPIKLQPLTMMKDDHYQWLFEFYVKAYQSTSVSFCVVGRIPIGEDVFVNNRIQKVKKISLLGQEYCSGEKKKRGSFVRVLFLERTNDDVSEFPGQIEYLFTHTIKIGGVKRVSTFAFIKWFPTYHSSSHQPLADQGLQLWDKGFMEEDASCIVPVHRLHSCFALTTHKMQSGTQKHLVIPLPRKVVT</sequence>
<feature type="region of interest" description="Disordered" evidence="1">
    <location>
        <begin position="104"/>
        <end position="128"/>
    </location>
</feature>
<keyword evidence="2" id="KW-1133">Transmembrane helix</keyword>
<dbReference type="RefSeq" id="XP_018292355.1">
    <property type="nucleotide sequence ID" value="XM_018442467.1"/>
</dbReference>
<proteinExistence type="predicted"/>
<dbReference type="GeneID" id="29003373"/>
<dbReference type="STRING" id="763407.A0A162XEB8"/>
<evidence type="ECO:0000256" key="1">
    <source>
        <dbReference type="SAM" id="MobiDB-lite"/>
    </source>
</evidence>
<dbReference type="OrthoDB" id="3039677at2759"/>
<keyword evidence="2" id="KW-0812">Transmembrane</keyword>
<evidence type="ECO:0000313" key="4">
    <source>
        <dbReference type="Proteomes" id="UP000077315"/>
    </source>
</evidence>
<dbReference type="EMBL" id="KV440979">
    <property type="protein sequence ID" value="OAD74315.1"/>
    <property type="molecule type" value="Genomic_DNA"/>
</dbReference>
<evidence type="ECO:0000256" key="2">
    <source>
        <dbReference type="SAM" id="Phobius"/>
    </source>
</evidence>
<accession>A0A162XEB8</accession>
<feature type="transmembrane region" description="Helical" evidence="2">
    <location>
        <begin position="164"/>
        <end position="186"/>
    </location>
</feature>